<comment type="caution">
    <text evidence="5">The sequence shown here is derived from an EMBL/GenBank/DDBJ whole genome shotgun (WGS) entry which is preliminary data.</text>
</comment>
<gene>
    <name evidence="5" type="ORF">ZIOFF_044035</name>
</gene>
<accession>A0A8J5GBH5</accession>
<dbReference type="AlphaFoldDB" id="A0A8J5GBH5"/>
<evidence type="ECO:0000256" key="2">
    <source>
        <dbReference type="ARBA" id="ARBA00022737"/>
    </source>
</evidence>
<sequence>MSIPRIAIGTPAEATRPEALKAALAEFFSTFIFVFASCGSFIAFEKLTGGSVATPEGLVATSLAHAFSLSAAVSAASNVSGGHVNPAVTFGALIGGHITLPRAALYWIGQLLGSAAACAVLDYSTGSLDSATTALAAGVFARRARVLEAALTTFGLVYTVYATSDAKWGGTAPLAVGLLMGANILAGGAFDGAAMNPALAFGPALVRWAWKDHWVRWEGPLIGGGLAGFFYQYFFTPHTYQPISPADY</sequence>
<evidence type="ECO:0000313" key="5">
    <source>
        <dbReference type="EMBL" id="KAG6496187.1"/>
    </source>
</evidence>
<reference evidence="5 6" key="1">
    <citation type="submission" date="2020-08" db="EMBL/GenBank/DDBJ databases">
        <title>Plant Genome Project.</title>
        <authorList>
            <person name="Zhang R.-G."/>
        </authorList>
    </citation>
    <scope>NUCLEOTIDE SEQUENCE [LARGE SCALE GENOMIC DNA]</scope>
    <source>
        <tissue evidence="5">Rhizome</tissue>
    </source>
</reference>
<evidence type="ECO:0000256" key="4">
    <source>
        <dbReference type="ARBA" id="ARBA00038477"/>
    </source>
</evidence>
<comment type="similarity">
    <text evidence="4">Belongs to the MIP/aquaporin (TC 1.A.8) family. TIP (TC 1.A.8.10) subfamily.</text>
</comment>
<dbReference type="PANTHER" id="PTHR45665">
    <property type="entry name" value="AQUAPORIN-8"/>
    <property type="match status" value="1"/>
</dbReference>
<evidence type="ECO:0000256" key="3">
    <source>
        <dbReference type="ARBA" id="ARBA00023016"/>
    </source>
</evidence>
<dbReference type="InterPro" id="IPR034294">
    <property type="entry name" value="Aquaporin_transptr"/>
</dbReference>
<keyword evidence="6" id="KW-1185">Reference proteome</keyword>
<dbReference type="InterPro" id="IPR000425">
    <property type="entry name" value="MIP"/>
</dbReference>
<dbReference type="GO" id="GO:0009705">
    <property type="term" value="C:plant-type vacuole membrane"/>
    <property type="evidence" value="ECO:0007669"/>
    <property type="project" value="TreeGrafter"/>
</dbReference>
<protein>
    <submittedName>
        <fullName evidence="5">Uncharacterized protein</fullName>
    </submittedName>
</protein>
<dbReference type="InterPro" id="IPR022357">
    <property type="entry name" value="MIP_CS"/>
</dbReference>
<dbReference type="EMBL" id="JACMSC010000012">
    <property type="protein sequence ID" value="KAG6496187.1"/>
    <property type="molecule type" value="Genomic_DNA"/>
</dbReference>
<dbReference type="Proteomes" id="UP000734854">
    <property type="component" value="Unassembled WGS sequence"/>
</dbReference>
<dbReference type="Pfam" id="PF00230">
    <property type="entry name" value="MIP"/>
    <property type="match status" value="1"/>
</dbReference>
<evidence type="ECO:0000256" key="1">
    <source>
        <dbReference type="ARBA" id="ARBA00022448"/>
    </source>
</evidence>
<organism evidence="5 6">
    <name type="scientific">Zingiber officinale</name>
    <name type="common">Ginger</name>
    <name type="synonym">Amomum zingiber</name>
    <dbReference type="NCBI Taxonomy" id="94328"/>
    <lineage>
        <taxon>Eukaryota</taxon>
        <taxon>Viridiplantae</taxon>
        <taxon>Streptophyta</taxon>
        <taxon>Embryophyta</taxon>
        <taxon>Tracheophyta</taxon>
        <taxon>Spermatophyta</taxon>
        <taxon>Magnoliopsida</taxon>
        <taxon>Liliopsida</taxon>
        <taxon>Zingiberales</taxon>
        <taxon>Zingiberaceae</taxon>
        <taxon>Zingiber</taxon>
    </lineage>
</organism>
<dbReference type="PROSITE" id="PS00221">
    <property type="entry name" value="MIP"/>
    <property type="match status" value="1"/>
</dbReference>
<proteinExistence type="inferred from homology"/>
<dbReference type="OrthoDB" id="3222at2759"/>
<dbReference type="GO" id="GO:0015250">
    <property type="term" value="F:water channel activity"/>
    <property type="evidence" value="ECO:0007669"/>
    <property type="project" value="TreeGrafter"/>
</dbReference>
<keyword evidence="2" id="KW-0677">Repeat</keyword>
<keyword evidence="3" id="KW-0346">Stress response</keyword>
<keyword evidence="1" id="KW-0813">Transport</keyword>
<name>A0A8J5GBH5_ZINOF</name>
<dbReference type="PANTHER" id="PTHR45665:SF54">
    <property type="entry name" value="AQUAPORIN TIP1-1"/>
    <property type="match status" value="1"/>
</dbReference>
<evidence type="ECO:0000313" key="6">
    <source>
        <dbReference type="Proteomes" id="UP000734854"/>
    </source>
</evidence>